<organism evidence="2 3">
    <name type="scientific">Paracoccus yeei</name>
    <dbReference type="NCBI Taxonomy" id="147645"/>
    <lineage>
        <taxon>Bacteria</taxon>
        <taxon>Pseudomonadati</taxon>
        <taxon>Pseudomonadota</taxon>
        <taxon>Alphaproteobacteria</taxon>
        <taxon>Rhodobacterales</taxon>
        <taxon>Paracoccaceae</taxon>
        <taxon>Paracoccus</taxon>
    </lineage>
</organism>
<sequence length="344" mass="38257">MPRKGRFPGSRQAREAQRHPPVAAAQPPGQRREVDIGRAQRRVEIAADGLRPRRPPFDQPARGTERLFKRRHAAPGQRGAAQRCGQHRRGDRVLPRQPVQLPGRQVEPLPRRQSRHHPATDRGGRRSHLDGIADAPPDRGRDAADVIGRPQDRHRIFLEQDVLMHLRALAARERIVGGHQILDLVEQDQRVAGVAEQGLRQPQVVQALAARGFSPNVSYTYFDPARGLDFSVNAGIDFNTENPDTDYHSGTMTHLDALVIKHFNERFSAGIFGSVLYQLEDDEGGLADRLDGFKGRSYAIGPIITYEAGPKERPINIALSWAPEFGVKNRPKGNAVYLSVSGSF</sequence>
<evidence type="ECO:0008006" key="4">
    <source>
        <dbReference type="Google" id="ProtNLM"/>
    </source>
</evidence>
<feature type="compositionally biased region" description="Basic and acidic residues" evidence="1">
    <location>
        <begin position="118"/>
        <end position="145"/>
    </location>
</feature>
<evidence type="ECO:0000313" key="2">
    <source>
        <dbReference type="EMBL" id="AVI58407.1"/>
    </source>
</evidence>
<feature type="compositionally biased region" description="Basic and acidic residues" evidence="1">
    <location>
        <begin position="30"/>
        <end position="45"/>
    </location>
</feature>
<name>A0A2P1BUN1_9RHOB</name>
<dbReference type="EMBL" id="CP020442">
    <property type="protein sequence ID" value="AVI58407.1"/>
    <property type="molecule type" value="Genomic_DNA"/>
</dbReference>
<dbReference type="AlphaFoldDB" id="A0A2P1BUN1"/>
<keyword evidence="3" id="KW-1185">Reference proteome</keyword>
<evidence type="ECO:0000256" key="1">
    <source>
        <dbReference type="SAM" id="MobiDB-lite"/>
    </source>
</evidence>
<feature type="region of interest" description="Disordered" evidence="1">
    <location>
        <begin position="1"/>
        <end position="145"/>
    </location>
</feature>
<accession>A0A2P1BUN1</accession>
<gene>
    <name evidence="2" type="ORF">A6J80_23625</name>
</gene>
<reference evidence="2" key="1">
    <citation type="submission" date="2017-12" db="EMBL/GenBank/DDBJ databases">
        <title>FDA dAtabase for Regulatory Grade micrObial Sequences (FDA-ARGOS): Supporting development and validation of Infectious Disease Dx tests.</title>
        <authorList>
            <person name="Campos J."/>
            <person name="Goldberg B."/>
            <person name="Tallon L."/>
            <person name="Sadzewicz L."/>
            <person name="Sengamalay N."/>
            <person name="Ott S."/>
            <person name="Godinez A."/>
            <person name="Nagaraj S."/>
            <person name="Vyas G."/>
            <person name="Aluvathingal J."/>
            <person name="Nadendla S."/>
            <person name="Geyer C."/>
            <person name="Nandy P."/>
            <person name="Hobson J."/>
            <person name="Sichtig H."/>
        </authorList>
    </citation>
    <scope>NUCLEOTIDE SEQUENCE</scope>
    <source>
        <strain evidence="2">FDAARGOS_252</strain>
    </source>
</reference>
<dbReference type="Proteomes" id="UP000191257">
    <property type="component" value="Chromosome"/>
</dbReference>
<proteinExistence type="predicted"/>
<dbReference type="InterPro" id="IPR025737">
    <property type="entry name" value="FApF"/>
</dbReference>
<dbReference type="Pfam" id="PF13557">
    <property type="entry name" value="Phenol_MetA_deg"/>
    <property type="match status" value="1"/>
</dbReference>
<evidence type="ECO:0000313" key="3">
    <source>
        <dbReference type="Proteomes" id="UP000191257"/>
    </source>
</evidence>
<protein>
    <recommendedName>
        <fullName evidence="4">Transporter</fullName>
    </recommendedName>
</protein>
<dbReference type="KEGG" id="pye:A6J80_23625"/>
<dbReference type="STRING" id="147645.A6J80_11215"/>